<evidence type="ECO:0000256" key="1">
    <source>
        <dbReference type="ARBA" id="ARBA00023015"/>
    </source>
</evidence>
<dbReference type="InterPro" id="IPR009057">
    <property type="entry name" value="Homeodomain-like_sf"/>
</dbReference>
<organism evidence="7 8">
    <name type="scientific">Mangrovibacter phragmitis</name>
    <dbReference type="NCBI Taxonomy" id="1691903"/>
    <lineage>
        <taxon>Bacteria</taxon>
        <taxon>Pseudomonadati</taxon>
        <taxon>Pseudomonadota</taxon>
        <taxon>Gammaproteobacteria</taxon>
        <taxon>Enterobacterales</taxon>
        <taxon>Enterobacteriaceae</taxon>
        <taxon>Mangrovibacter</taxon>
    </lineage>
</organism>
<dbReference type="InterPro" id="IPR018062">
    <property type="entry name" value="HTH_AraC-typ_CS"/>
</dbReference>
<proteinExistence type="predicted"/>
<feature type="domain" description="HTH araC/xylS-type" evidence="6">
    <location>
        <begin position="166"/>
        <end position="264"/>
    </location>
</feature>
<keyword evidence="2" id="KW-0238">DNA-binding</keyword>
<dbReference type="PROSITE" id="PS00041">
    <property type="entry name" value="HTH_ARAC_FAMILY_1"/>
    <property type="match status" value="1"/>
</dbReference>
<dbReference type="Gene3D" id="1.10.10.60">
    <property type="entry name" value="Homeodomain-like"/>
    <property type="match status" value="1"/>
</dbReference>
<keyword evidence="3" id="KW-0010">Activator</keyword>
<evidence type="ECO:0000256" key="2">
    <source>
        <dbReference type="ARBA" id="ARBA00023125"/>
    </source>
</evidence>
<dbReference type="OrthoDB" id="9803764at2"/>
<dbReference type="STRING" id="1691903.A9B99_07050"/>
<dbReference type="SMART" id="SM00342">
    <property type="entry name" value="HTH_ARAC"/>
    <property type="match status" value="1"/>
</dbReference>
<dbReference type="Pfam" id="PF02311">
    <property type="entry name" value="AraC_binding"/>
    <property type="match status" value="1"/>
</dbReference>
<dbReference type="Gene3D" id="2.60.120.10">
    <property type="entry name" value="Jelly Rolls"/>
    <property type="match status" value="1"/>
</dbReference>
<dbReference type="GO" id="GO:0043565">
    <property type="term" value="F:sequence-specific DNA binding"/>
    <property type="evidence" value="ECO:0007669"/>
    <property type="project" value="InterPro"/>
</dbReference>
<name>A0A1B7L4E0_9ENTR</name>
<gene>
    <name evidence="7" type="ORF">A9B99_07050</name>
</gene>
<dbReference type="PANTHER" id="PTHR43280">
    <property type="entry name" value="ARAC-FAMILY TRANSCRIPTIONAL REGULATOR"/>
    <property type="match status" value="1"/>
</dbReference>
<dbReference type="InterPro" id="IPR037923">
    <property type="entry name" value="HTH-like"/>
</dbReference>
<dbReference type="AlphaFoldDB" id="A0A1B7L4E0"/>
<dbReference type="InterPro" id="IPR018060">
    <property type="entry name" value="HTH_AraC"/>
</dbReference>
<keyword evidence="1" id="KW-0805">Transcription regulation</keyword>
<evidence type="ECO:0000256" key="3">
    <source>
        <dbReference type="ARBA" id="ARBA00023159"/>
    </source>
</evidence>
<protein>
    <recommendedName>
        <fullName evidence="5">Arabinose operon regulatory protein</fullName>
    </recommendedName>
</protein>
<evidence type="ECO:0000313" key="7">
    <source>
        <dbReference type="EMBL" id="OAT77284.1"/>
    </source>
</evidence>
<dbReference type="InterPro" id="IPR014710">
    <property type="entry name" value="RmlC-like_jellyroll"/>
</dbReference>
<dbReference type="Proteomes" id="UP000078225">
    <property type="component" value="Unassembled WGS sequence"/>
</dbReference>
<keyword evidence="4" id="KW-0804">Transcription</keyword>
<keyword evidence="8" id="KW-1185">Reference proteome</keyword>
<sequence length="273" mass="30943">MIDFNLSFPLSVQNGGVFISRGVGIHPERTLTSWEVIFVEKGTLTIQEDHKVFEVGAGESLVLYPQRRHRGVGVFPPDLKFYWVHFDVHDVPASVGLPQAKISLPQHSKVPDPEQVITLFRQFLTEQENITRSCALELLLLLILQKISLTAPARDAQTRSGIALAWRAQQCIRTQYHQAISTSSLAQNLHCSADYLGRVYRRVFHLTITDAIHRQRVVAAQKLLLSDSLALVEVAARCGFQDVGYFRQIFRKQTGLTPAAWQRRYCKEHINSD</sequence>
<dbReference type="RefSeq" id="WP_064598037.1">
    <property type="nucleotide sequence ID" value="NZ_CP134782.1"/>
</dbReference>
<comment type="caution">
    <text evidence="7">The sequence shown here is derived from an EMBL/GenBank/DDBJ whole genome shotgun (WGS) entry which is preliminary data.</text>
</comment>
<dbReference type="InterPro" id="IPR020449">
    <property type="entry name" value="Tscrpt_reg_AraC-type_HTH"/>
</dbReference>
<dbReference type="Pfam" id="PF12833">
    <property type="entry name" value="HTH_18"/>
    <property type="match status" value="1"/>
</dbReference>
<evidence type="ECO:0000259" key="6">
    <source>
        <dbReference type="PROSITE" id="PS01124"/>
    </source>
</evidence>
<dbReference type="InterPro" id="IPR003313">
    <property type="entry name" value="AraC-bd"/>
</dbReference>
<dbReference type="GO" id="GO:0003700">
    <property type="term" value="F:DNA-binding transcription factor activity"/>
    <property type="evidence" value="ECO:0007669"/>
    <property type="project" value="InterPro"/>
</dbReference>
<dbReference type="EMBL" id="LYRP01000012">
    <property type="protein sequence ID" value="OAT77284.1"/>
    <property type="molecule type" value="Genomic_DNA"/>
</dbReference>
<evidence type="ECO:0000313" key="8">
    <source>
        <dbReference type="Proteomes" id="UP000078225"/>
    </source>
</evidence>
<dbReference type="PROSITE" id="PS01124">
    <property type="entry name" value="HTH_ARAC_FAMILY_2"/>
    <property type="match status" value="1"/>
</dbReference>
<dbReference type="SUPFAM" id="SSF51215">
    <property type="entry name" value="Regulatory protein AraC"/>
    <property type="match status" value="1"/>
</dbReference>
<evidence type="ECO:0000256" key="4">
    <source>
        <dbReference type="ARBA" id="ARBA00023163"/>
    </source>
</evidence>
<dbReference type="SUPFAM" id="SSF46689">
    <property type="entry name" value="Homeodomain-like"/>
    <property type="match status" value="1"/>
</dbReference>
<evidence type="ECO:0000256" key="5">
    <source>
        <dbReference type="ARBA" id="ARBA00044978"/>
    </source>
</evidence>
<accession>A0A1B7L4E0</accession>
<reference evidence="8" key="1">
    <citation type="submission" date="2016-05" db="EMBL/GenBank/DDBJ databases">
        <authorList>
            <person name="Behera P."/>
            <person name="Vaishampayan P."/>
            <person name="Singh N."/>
            <person name="Raina V."/>
            <person name="Suar M."/>
            <person name="Pattnaik A."/>
            <person name="Rastogi G."/>
        </authorList>
    </citation>
    <scope>NUCLEOTIDE SEQUENCE [LARGE SCALE GENOMIC DNA]</scope>
    <source>
        <strain evidence="8">MP23</strain>
    </source>
</reference>
<dbReference type="PANTHER" id="PTHR43280:SF10">
    <property type="entry name" value="REGULATORY PROTEIN POCR"/>
    <property type="match status" value="1"/>
</dbReference>
<dbReference type="PRINTS" id="PR00032">
    <property type="entry name" value="HTHARAC"/>
</dbReference>